<keyword evidence="2" id="KW-1185">Reference proteome</keyword>
<evidence type="ECO:0000313" key="1">
    <source>
        <dbReference type="EMBL" id="MDK2595628.1"/>
    </source>
</evidence>
<sequence>MSLTLTATSEFEGAAYFRLGNCAFFLQDFYEPSHCQNAMLHLLVEDSTGWHEHILNVKVSEEFNVQLTETVEQAWGILEFCLTDFSGG</sequence>
<comment type="caution">
    <text evidence="1">The sequence shown here is derived from an EMBL/GenBank/DDBJ whole genome shotgun (WGS) entry which is preliminary data.</text>
</comment>
<gene>
    <name evidence="1" type="ORF">QNM18_11270</name>
</gene>
<organism evidence="1 2">
    <name type="scientific">Pseudoalteromonas obscura</name>
    <dbReference type="NCBI Taxonomy" id="3048491"/>
    <lineage>
        <taxon>Bacteria</taxon>
        <taxon>Pseudomonadati</taxon>
        <taxon>Pseudomonadota</taxon>
        <taxon>Gammaproteobacteria</taxon>
        <taxon>Alteromonadales</taxon>
        <taxon>Pseudoalteromonadaceae</taxon>
        <taxon>Pseudoalteromonas</taxon>
    </lineage>
</organism>
<dbReference type="SUPFAM" id="SSF54593">
    <property type="entry name" value="Glyoxalase/Bleomycin resistance protein/Dihydroxybiphenyl dioxygenase"/>
    <property type="match status" value="1"/>
</dbReference>
<reference evidence="1 2" key="1">
    <citation type="submission" date="2023-05" db="EMBL/GenBank/DDBJ databases">
        <title>Pseudoalteromonas ardens sp. nov., Pseudoalteromonas obscura sp. nov., and Pseudoalteromonas umbrosa sp. nov., isolated from the coral Montipora capitata.</title>
        <authorList>
            <person name="Thomas E.M."/>
            <person name="Smith E.M."/>
            <person name="Papke E."/>
            <person name="Shlafstein M.D."/>
            <person name="Oline D.K."/>
            <person name="Videau P."/>
            <person name="Saw J.H."/>
            <person name="Strangman W.K."/>
            <person name="Ushijima B."/>
        </authorList>
    </citation>
    <scope>NUCLEOTIDE SEQUENCE [LARGE SCALE GENOMIC DNA]</scope>
    <source>
        <strain evidence="1 2">P94</strain>
    </source>
</reference>
<protein>
    <submittedName>
        <fullName evidence="1">Glyoxalase</fullName>
    </submittedName>
</protein>
<dbReference type="Proteomes" id="UP001231915">
    <property type="component" value="Unassembled WGS sequence"/>
</dbReference>
<proteinExistence type="predicted"/>
<name>A0ABT7EKT2_9GAMM</name>
<dbReference type="InterPro" id="IPR029068">
    <property type="entry name" value="Glyas_Bleomycin-R_OHBP_Dase"/>
</dbReference>
<accession>A0ABT7EKT2</accession>
<evidence type="ECO:0000313" key="2">
    <source>
        <dbReference type="Proteomes" id="UP001231915"/>
    </source>
</evidence>
<dbReference type="EMBL" id="JASJUT010000003">
    <property type="protein sequence ID" value="MDK2595628.1"/>
    <property type="molecule type" value="Genomic_DNA"/>
</dbReference>
<dbReference type="RefSeq" id="WP_284137265.1">
    <property type="nucleotide sequence ID" value="NZ_JASJUT010000003.1"/>
</dbReference>